<evidence type="ECO:0000313" key="7">
    <source>
        <dbReference type="EMBL" id="AFY92670.1"/>
    </source>
</evidence>
<dbReference type="GO" id="GO:0006313">
    <property type="term" value="P:DNA transposition"/>
    <property type="evidence" value="ECO:0007669"/>
    <property type="project" value="InterPro"/>
</dbReference>
<dbReference type="PANTHER" id="PTHR33293:SF1">
    <property type="entry name" value="INSERTION ELEMENT IS1 1 PROTEIN INSB-RELATED"/>
    <property type="match status" value="1"/>
</dbReference>
<comment type="function">
    <text evidence="1">Absolutely required for transposition of IS1.</text>
</comment>
<proteinExistence type="inferred from homology"/>
<dbReference type="KEGG" id="cmp:Cha6605_1238"/>
<keyword evidence="3" id="KW-0815">Transposition</keyword>
<evidence type="ECO:0000313" key="6">
    <source>
        <dbReference type="EMBL" id="AFY92447.1"/>
    </source>
</evidence>
<dbReference type="SUPFAM" id="SSF46689">
    <property type="entry name" value="Homeodomain-like"/>
    <property type="match status" value="1"/>
</dbReference>
<dbReference type="KEGG" id="cmp:Cha6605_4397"/>
<evidence type="ECO:0000313" key="5">
    <source>
        <dbReference type="EMBL" id="AFY92115.1"/>
    </source>
</evidence>
<accession>K9UFG2</accession>
<dbReference type="PANTHER" id="PTHR33293">
    <property type="entry name" value="INSERTION ELEMENT IS1 1 PROTEIN INSB-RELATED"/>
    <property type="match status" value="1"/>
</dbReference>
<evidence type="ECO:0000256" key="3">
    <source>
        <dbReference type="ARBA" id="ARBA00022578"/>
    </source>
</evidence>
<dbReference type="eggNOG" id="COG1662">
    <property type="taxonomic scope" value="Bacteria"/>
</dbReference>
<evidence type="ECO:0000256" key="2">
    <source>
        <dbReference type="ARBA" id="ARBA00008841"/>
    </source>
</evidence>
<evidence type="ECO:0000256" key="1">
    <source>
        <dbReference type="ARBA" id="ARBA00004091"/>
    </source>
</evidence>
<comment type="similarity">
    <text evidence="2">Belongs to the transposase 27 family.</text>
</comment>
<keyword evidence="11" id="KW-1185">Reference proteome</keyword>
<dbReference type="KEGG" id="cmp:Cha6605_0854"/>
<organism evidence="8 11">
    <name type="scientific">Chamaesiphon minutus (strain ATCC 27169 / PCC 6605)</name>
    <dbReference type="NCBI Taxonomy" id="1173020"/>
    <lineage>
        <taxon>Bacteria</taxon>
        <taxon>Bacillati</taxon>
        <taxon>Cyanobacteriota</taxon>
        <taxon>Cyanophyceae</taxon>
        <taxon>Gomontiellales</taxon>
        <taxon>Chamaesiphonaceae</taxon>
        <taxon>Chamaesiphon</taxon>
    </lineage>
</organism>
<dbReference type="EMBL" id="CP003600">
    <property type="protein sequence ID" value="AFY92115.1"/>
    <property type="molecule type" value="Genomic_DNA"/>
</dbReference>
<dbReference type="InterPro" id="IPR009057">
    <property type="entry name" value="Homeodomain-like_sf"/>
</dbReference>
<dbReference type="KEGG" id="cmp:Cha6605_2071"/>
<dbReference type="InterPro" id="IPR005063">
    <property type="entry name" value="Transposase_27"/>
</dbReference>
<sequence length="241" mass="28013">MNSKLESIECPECKSTRVNKNGHKAGKQNHICVDCGRQFIDCYQTDQGYGEEIKKECLLMYVNGMGFRAIERIKGVHHTSIINWVKQVGELLPNAYAPEIIPQVGELDELETFVGSKKNKIWLWTAVNHFHPGILGWVLGDHSAKTFQPLWELVSSWKCYFYITDGWPVYPIFIPDGDQIICKTYMTRVEGENTRLRHYLARLHRKTLCYSKSKEMLAHSVRLLIHYLKFWDVPIPYSANY</sequence>
<name>K9UFG2_CHAP6</name>
<evidence type="ECO:0000313" key="10">
    <source>
        <dbReference type="EMBL" id="AFY95407.1"/>
    </source>
</evidence>
<dbReference type="GO" id="GO:0003677">
    <property type="term" value="F:DNA binding"/>
    <property type="evidence" value="ECO:0007669"/>
    <property type="project" value="InterPro"/>
</dbReference>
<dbReference type="GO" id="GO:0004803">
    <property type="term" value="F:transposase activity"/>
    <property type="evidence" value="ECO:0007669"/>
    <property type="project" value="InterPro"/>
</dbReference>
<dbReference type="EMBL" id="CP003600">
    <property type="protein sequence ID" value="AFY95407.1"/>
    <property type="molecule type" value="Genomic_DNA"/>
</dbReference>
<dbReference type="KEGG" id="cmp:Cha6605_4478"/>
<protein>
    <submittedName>
        <fullName evidence="8">Transposase, IS1 family</fullName>
    </submittedName>
</protein>
<dbReference type="HOGENOM" id="CLU_076276_1_4_3"/>
<dbReference type="EMBL" id="CP003600">
    <property type="protein sequence ID" value="AFY93166.1"/>
    <property type="molecule type" value="Genomic_DNA"/>
</dbReference>
<dbReference type="EMBL" id="CP003600">
    <property type="protein sequence ID" value="AFY92447.1"/>
    <property type="molecule type" value="Genomic_DNA"/>
</dbReference>
<dbReference type="EMBL" id="CP003600">
    <property type="protein sequence ID" value="AFY92670.1"/>
    <property type="molecule type" value="Genomic_DNA"/>
</dbReference>
<evidence type="ECO:0000313" key="11">
    <source>
        <dbReference type="Proteomes" id="UP000010366"/>
    </source>
</evidence>
<dbReference type="KEGG" id="cmp:Cha6605_1506"/>
<evidence type="ECO:0000256" key="4">
    <source>
        <dbReference type="ARBA" id="ARBA00023172"/>
    </source>
</evidence>
<dbReference type="NCBIfam" id="NF033558">
    <property type="entry name" value="transpos_IS1"/>
    <property type="match status" value="1"/>
</dbReference>
<evidence type="ECO:0000313" key="8">
    <source>
        <dbReference type="EMBL" id="AFY93166.1"/>
    </source>
</evidence>
<dbReference type="eggNOG" id="COG3677">
    <property type="taxonomic scope" value="Bacteria"/>
</dbReference>
<dbReference type="EMBL" id="CP003600">
    <property type="protein sequence ID" value="AFY95330.1"/>
    <property type="molecule type" value="Genomic_DNA"/>
</dbReference>
<reference evidence="8 11" key="1">
    <citation type="submission" date="2012-05" db="EMBL/GenBank/DDBJ databases">
        <title>Finished chromosome of genome of Chamaesiphon sp. PCC 6605.</title>
        <authorList>
            <consortium name="US DOE Joint Genome Institute"/>
            <person name="Gugger M."/>
            <person name="Coursin T."/>
            <person name="Rippka R."/>
            <person name="Tandeau De Marsac N."/>
            <person name="Huntemann M."/>
            <person name="Wei C.-L."/>
            <person name="Han J."/>
            <person name="Detter J.C."/>
            <person name="Han C."/>
            <person name="Tapia R."/>
            <person name="Chen A."/>
            <person name="Kyrpides N."/>
            <person name="Mavromatis K."/>
            <person name="Markowitz V."/>
            <person name="Szeto E."/>
            <person name="Ivanova N."/>
            <person name="Pagani I."/>
            <person name="Pati A."/>
            <person name="Goodwin L."/>
            <person name="Nordberg H.P."/>
            <person name="Cantor M.N."/>
            <person name="Hua S.X."/>
            <person name="Woyke T."/>
            <person name="Kerfeld C.A."/>
        </authorList>
    </citation>
    <scope>NUCLEOTIDE SEQUENCE [LARGE SCALE GENOMIC DNA]</scope>
    <source>
        <strain evidence="11">ATCC 27169 / PCC 6605</strain>
        <strain evidence="8">PCC 6605</strain>
    </source>
</reference>
<dbReference type="AlphaFoldDB" id="K9UFG2"/>
<gene>
    <name evidence="5" type="ORF">Cha6605_0854</name>
    <name evidence="6" type="ORF">Cha6605_1238</name>
    <name evidence="7" type="ORF">Cha6605_1506</name>
    <name evidence="8" type="ORF">Cha6605_2071</name>
    <name evidence="9" type="ORF">Cha6605_4397</name>
    <name evidence="10" type="ORF">Cha6605_4478</name>
</gene>
<dbReference type="Pfam" id="PF03400">
    <property type="entry name" value="DDE_Tnp_IS1"/>
    <property type="match status" value="1"/>
</dbReference>
<evidence type="ECO:0000313" key="9">
    <source>
        <dbReference type="EMBL" id="AFY95330.1"/>
    </source>
</evidence>
<dbReference type="InterPro" id="IPR051354">
    <property type="entry name" value="Transposase_27_IS1"/>
</dbReference>
<dbReference type="Proteomes" id="UP000010366">
    <property type="component" value="Chromosome"/>
</dbReference>
<keyword evidence="4" id="KW-0233">DNA recombination</keyword>
<dbReference type="STRING" id="1173020.Cha6605_0854"/>